<evidence type="ECO:0000313" key="5">
    <source>
        <dbReference type="Proteomes" id="UP000305874"/>
    </source>
</evidence>
<evidence type="ECO:0000313" key="3">
    <source>
        <dbReference type="EMBL" id="TMP88030.1"/>
    </source>
</evidence>
<gene>
    <name evidence="3" type="ORF">CWC05_05105</name>
    <name evidence="2" type="ORF">TW72_16575</name>
</gene>
<dbReference type="EMBL" id="JXXZ01000015">
    <property type="protein sequence ID" value="KJY96824.1"/>
    <property type="molecule type" value="Genomic_DNA"/>
</dbReference>
<evidence type="ECO:0000313" key="4">
    <source>
        <dbReference type="Proteomes" id="UP000033664"/>
    </source>
</evidence>
<accession>A0A0F4PLJ9</accession>
<proteinExistence type="predicted"/>
<dbReference type="PATRIC" id="fig|151081.8.peg.2570"/>
<feature type="chain" id="PRO_5035990061" description="Spore coat protein U domain-containing protein" evidence="1">
    <location>
        <begin position="21"/>
        <end position="158"/>
    </location>
</feature>
<name>A0A0F4PLJ9_9GAMM</name>
<dbReference type="GeneID" id="58230114"/>
<reference evidence="5" key="3">
    <citation type="submission" date="2019-06" db="EMBL/GenBank/DDBJ databases">
        <title>Co-occurence of chitin degradation, pigmentation and bioactivity in marine Pseudoalteromonas.</title>
        <authorList>
            <person name="Sonnenschein E.C."/>
            <person name="Bech P.K."/>
        </authorList>
    </citation>
    <scope>NUCLEOTIDE SEQUENCE [LARGE SCALE GENOMIC DNA]</scope>
    <source>
        <strain evidence="5">S2897</strain>
    </source>
</reference>
<protein>
    <recommendedName>
        <fullName evidence="6">Spore coat protein U domain-containing protein</fullName>
    </recommendedName>
</protein>
<evidence type="ECO:0000256" key="1">
    <source>
        <dbReference type="SAM" id="SignalP"/>
    </source>
</evidence>
<reference evidence="3 5" key="2">
    <citation type="submission" date="2017-12" db="EMBL/GenBank/DDBJ databases">
        <authorList>
            <person name="Paulsen S."/>
            <person name="Gram L.K."/>
        </authorList>
    </citation>
    <scope>NUCLEOTIDE SEQUENCE [LARGE SCALE GENOMIC DNA]</scope>
    <source>
        <strain evidence="3 5">S2897</strain>
    </source>
</reference>
<dbReference type="STRING" id="151081.TW72_16575"/>
<dbReference type="Proteomes" id="UP000033664">
    <property type="component" value="Unassembled WGS sequence"/>
</dbReference>
<organism evidence="2 4">
    <name type="scientific">Pseudoalteromonas ruthenica</name>
    <dbReference type="NCBI Taxonomy" id="151081"/>
    <lineage>
        <taxon>Bacteria</taxon>
        <taxon>Pseudomonadati</taxon>
        <taxon>Pseudomonadota</taxon>
        <taxon>Gammaproteobacteria</taxon>
        <taxon>Alteromonadales</taxon>
        <taxon>Pseudoalteromonadaceae</taxon>
        <taxon>Pseudoalteromonas</taxon>
    </lineage>
</organism>
<dbReference type="EMBL" id="PNCG01000003">
    <property type="protein sequence ID" value="TMP88030.1"/>
    <property type="molecule type" value="Genomic_DNA"/>
</dbReference>
<feature type="signal peptide" evidence="1">
    <location>
        <begin position="1"/>
        <end position="20"/>
    </location>
</feature>
<sequence>MKTVLISAAIALTLSATAHASSSLNLNGQVDSVCTVSNLTNSQTFSSLSSGATAMSDVTLLCNDADGATVSLTSAEGNLQNTDNENRGIDYKASLTAGAVALQLMADTGENEKRVSVDVDGSEELARGVNGQIQLELLEDALYAGTYSDTLQIAITAR</sequence>
<evidence type="ECO:0000313" key="2">
    <source>
        <dbReference type="EMBL" id="KJY96824.1"/>
    </source>
</evidence>
<comment type="caution">
    <text evidence="2">The sequence shown here is derived from an EMBL/GenBank/DDBJ whole genome shotgun (WGS) entry which is preliminary data.</text>
</comment>
<dbReference type="RefSeq" id="WP_022946393.1">
    <property type="nucleotide sequence ID" value="NZ_DJHQ01000044.1"/>
</dbReference>
<reference evidence="2 4" key="1">
    <citation type="journal article" date="2015" name="BMC Genomics">
        <title>Genome mining reveals unlocked bioactive potential of marine Gram-negative bacteria.</title>
        <authorList>
            <person name="Machado H."/>
            <person name="Sonnenschein E.C."/>
            <person name="Melchiorsen J."/>
            <person name="Gram L."/>
        </authorList>
    </citation>
    <scope>NUCLEOTIDE SEQUENCE [LARGE SCALE GENOMIC DNA]</scope>
    <source>
        <strain evidence="2 4">S3137</strain>
    </source>
</reference>
<reference evidence="3" key="4">
    <citation type="submission" date="2019-09" db="EMBL/GenBank/DDBJ databases">
        <title>Co-occurence of chitin degradation, pigmentation and bioactivity in marine Pseudoalteromonas.</title>
        <authorList>
            <person name="Sonnenschein E.C."/>
            <person name="Bech P.K."/>
        </authorList>
    </citation>
    <scope>NUCLEOTIDE SEQUENCE</scope>
    <source>
        <strain evidence="3">S2897</strain>
    </source>
</reference>
<dbReference type="eggNOG" id="ENOG5032Y39">
    <property type="taxonomic scope" value="Bacteria"/>
</dbReference>
<dbReference type="Proteomes" id="UP000305874">
    <property type="component" value="Unassembled WGS sequence"/>
</dbReference>
<keyword evidence="1" id="KW-0732">Signal</keyword>
<keyword evidence="4" id="KW-1185">Reference proteome</keyword>
<evidence type="ECO:0008006" key="6">
    <source>
        <dbReference type="Google" id="ProtNLM"/>
    </source>
</evidence>
<dbReference type="AlphaFoldDB" id="A0A0F4PLJ9"/>
<dbReference type="OrthoDB" id="6312617at2"/>